<evidence type="ECO:0000313" key="2">
    <source>
        <dbReference type="EMBL" id="KIM87279.1"/>
    </source>
</evidence>
<protein>
    <recommendedName>
        <fullName evidence="1">DUF6593 domain-containing protein</fullName>
    </recommendedName>
</protein>
<dbReference type="AlphaFoldDB" id="A0A0C3G658"/>
<feature type="domain" description="DUF6593" evidence="1">
    <location>
        <begin position="8"/>
        <end position="152"/>
    </location>
</feature>
<dbReference type="HOGENOM" id="CLU_084280_3_0_1"/>
<feature type="non-terminal residue" evidence="2">
    <location>
        <position position="166"/>
    </location>
</feature>
<dbReference type="InterPro" id="IPR046528">
    <property type="entry name" value="DUF6593"/>
</dbReference>
<reference evidence="3" key="2">
    <citation type="submission" date="2015-01" db="EMBL/GenBank/DDBJ databases">
        <title>Evolutionary Origins and Diversification of the Mycorrhizal Mutualists.</title>
        <authorList>
            <consortium name="DOE Joint Genome Institute"/>
            <consortium name="Mycorrhizal Genomics Consortium"/>
            <person name="Kohler A."/>
            <person name="Kuo A."/>
            <person name="Nagy L.G."/>
            <person name="Floudas D."/>
            <person name="Copeland A."/>
            <person name="Barry K.W."/>
            <person name="Cichocki N."/>
            <person name="Veneault-Fourrey C."/>
            <person name="LaButti K."/>
            <person name="Lindquist E.A."/>
            <person name="Lipzen A."/>
            <person name="Lundell T."/>
            <person name="Morin E."/>
            <person name="Murat C."/>
            <person name="Riley R."/>
            <person name="Ohm R."/>
            <person name="Sun H."/>
            <person name="Tunlid A."/>
            <person name="Henrissat B."/>
            <person name="Grigoriev I.V."/>
            <person name="Hibbett D.S."/>
            <person name="Martin F."/>
        </authorList>
    </citation>
    <scope>NUCLEOTIDE SEQUENCE [LARGE SCALE GENOMIC DNA]</scope>
    <source>
        <strain evidence="3">F 1598</strain>
    </source>
</reference>
<evidence type="ECO:0000313" key="3">
    <source>
        <dbReference type="Proteomes" id="UP000054166"/>
    </source>
</evidence>
<dbReference type="EMBL" id="KN832979">
    <property type="protein sequence ID" value="KIM87279.1"/>
    <property type="molecule type" value="Genomic_DNA"/>
</dbReference>
<keyword evidence="3" id="KW-1185">Reference proteome</keyword>
<gene>
    <name evidence="2" type="ORF">PILCRDRAFT_814769</name>
</gene>
<name>A0A0C3G658_PILCF</name>
<reference evidence="2 3" key="1">
    <citation type="submission" date="2014-04" db="EMBL/GenBank/DDBJ databases">
        <authorList>
            <consortium name="DOE Joint Genome Institute"/>
            <person name="Kuo A."/>
            <person name="Tarkka M."/>
            <person name="Buscot F."/>
            <person name="Kohler A."/>
            <person name="Nagy L.G."/>
            <person name="Floudas D."/>
            <person name="Copeland A."/>
            <person name="Barry K.W."/>
            <person name="Cichocki N."/>
            <person name="Veneault-Fourrey C."/>
            <person name="LaButti K."/>
            <person name="Lindquist E.A."/>
            <person name="Lipzen A."/>
            <person name="Lundell T."/>
            <person name="Morin E."/>
            <person name="Murat C."/>
            <person name="Sun H."/>
            <person name="Tunlid A."/>
            <person name="Henrissat B."/>
            <person name="Grigoriev I.V."/>
            <person name="Hibbett D.S."/>
            <person name="Martin F."/>
            <person name="Nordberg H.P."/>
            <person name="Cantor M.N."/>
            <person name="Hua S.X."/>
        </authorList>
    </citation>
    <scope>NUCLEOTIDE SEQUENCE [LARGE SCALE GENOMIC DNA]</scope>
    <source>
        <strain evidence="2 3">F 1598</strain>
    </source>
</reference>
<proteinExistence type="predicted"/>
<dbReference type="InParanoid" id="A0A0C3G658"/>
<evidence type="ECO:0000259" key="1">
    <source>
        <dbReference type="Pfam" id="PF20236"/>
    </source>
</evidence>
<organism evidence="2 3">
    <name type="scientific">Piloderma croceum (strain F 1598)</name>
    <dbReference type="NCBI Taxonomy" id="765440"/>
    <lineage>
        <taxon>Eukaryota</taxon>
        <taxon>Fungi</taxon>
        <taxon>Dikarya</taxon>
        <taxon>Basidiomycota</taxon>
        <taxon>Agaricomycotina</taxon>
        <taxon>Agaricomycetes</taxon>
        <taxon>Agaricomycetidae</taxon>
        <taxon>Atheliales</taxon>
        <taxon>Atheliaceae</taxon>
        <taxon>Piloderma</taxon>
    </lineage>
</organism>
<sequence length="166" mass="18711">MNLSLSRDDPRNTVLVNPDGLPMYHIDTPTKWFGSGNTRIMNVSASSVDVGMIEWHLWDDTVLLVGRRRVAPTSSGMFSHSQVFQAGDGRKYKWKINGGYPLLVTDDRSQTPVENGIFSTPRPAFLSITPHGMHILDDIVTTFVWFEDKRRRRKRARRNGAIAAAA</sequence>
<accession>A0A0C3G658</accession>
<dbReference type="OrthoDB" id="3021178at2759"/>
<dbReference type="Pfam" id="PF20236">
    <property type="entry name" value="DUF6593"/>
    <property type="match status" value="1"/>
</dbReference>
<dbReference type="Proteomes" id="UP000054166">
    <property type="component" value="Unassembled WGS sequence"/>
</dbReference>